<evidence type="ECO:0000259" key="2">
    <source>
        <dbReference type="Pfam" id="PF19348"/>
    </source>
</evidence>
<organism evidence="3 4">
    <name type="scientific">Motilibacter deserti</name>
    <dbReference type="NCBI Taxonomy" id="2714956"/>
    <lineage>
        <taxon>Bacteria</taxon>
        <taxon>Bacillati</taxon>
        <taxon>Actinomycetota</taxon>
        <taxon>Actinomycetes</taxon>
        <taxon>Motilibacterales</taxon>
        <taxon>Motilibacteraceae</taxon>
        <taxon>Motilibacter</taxon>
    </lineage>
</organism>
<dbReference type="RefSeq" id="WP_166284418.1">
    <property type="nucleotide sequence ID" value="NZ_JAANNP010000072.1"/>
</dbReference>
<evidence type="ECO:0000313" key="3">
    <source>
        <dbReference type="EMBL" id="NHC15937.1"/>
    </source>
</evidence>
<comment type="caution">
    <text evidence="3">The sequence shown here is derived from an EMBL/GenBank/DDBJ whole genome shotgun (WGS) entry which is preliminary data.</text>
</comment>
<evidence type="ECO:0000256" key="1">
    <source>
        <dbReference type="SAM" id="MobiDB-lite"/>
    </source>
</evidence>
<reference evidence="3 4" key="1">
    <citation type="submission" date="2020-03" db="EMBL/GenBank/DDBJ databases">
        <title>Two novel Motilibacter sp.</title>
        <authorList>
            <person name="Liu S."/>
        </authorList>
    </citation>
    <scope>NUCLEOTIDE SEQUENCE [LARGE SCALE GENOMIC DNA]</scope>
    <source>
        <strain evidence="3 4">E257</strain>
    </source>
</reference>
<sequence>MPTSPASASSAPDVPVVGPRQPCPCGSGKRYKACHGKEAARESVRLVTRPFEGLAGEPDWVALREVVPAATAPLRLRESGDQQVSVATVLPMAWPAYVRADGHVFVALQVQGGSGDPSRDLAAALLRALDAEPGTPVPPEGLPGPGPRLQDLLDVDAPLEVTVHDGFGFWMPAEGEDAPEVEAALAGEGLRAAIDRANAAATPTVRLVSVQAAYWCRMGEREHLRWALPEDEEALLDGLARLRAAGEDGVGTGTRLLGTFRAHGLLVPVWDIPLGTGADAVEDAAAEFRARLDAALASKEPLSAAERKARASLQGRQLTLR</sequence>
<dbReference type="InterPro" id="IPR004027">
    <property type="entry name" value="SEC_C_motif"/>
</dbReference>
<proteinExistence type="predicted"/>
<name>A0ABX0GYQ4_9ACTN</name>
<dbReference type="Proteomes" id="UP000800981">
    <property type="component" value="Unassembled WGS sequence"/>
</dbReference>
<dbReference type="SUPFAM" id="SSF103642">
    <property type="entry name" value="Sec-C motif"/>
    <property type="match status" value="1"/>
</dbReference>
<protein>
    <submittedName>
        <fullName evidence="3">Topoisomerase II</fullName>
    </submittedName>
</protein>
<feature type="compositionally biased region" description="Low complexity" evidence="1">
    <location>
        <begin position="1"/>
        <end position="17"/>
    </location>
</feature>
<dbReference type="Pfam" id="PF02810">
    <property type="entry name" value="SEC-C"/>
    <property type="match status" value="1"/>
</dbReference>
<keyword evidence="4" id="KW-1185">Reference proteome</keyword>
<dbReference type="Pfam" id="PF19348">
    <property type="entry name" value="DUF5926"/>
    <property type="match status" value="1"/>
</dbReference>
<feature type="domain" description="DUF5926" evidence="2">
    <location>
        <begin position="50"/>
        <end position="321"/>
    </location>
</feature>
<dbReference type="EMBL" id="JAANNP010000072">
    <property type="protein sequence ID" value="NHC15937.1"/>
    <property type="molecule type" value="Genomic_DNA"/>
</dbReference>
<accession>A0ABX0GYQ4</accession>
<gene>
    <name evidence="3" type="ORF">G9H71_19315</name>
</gene>
<feature type="region of interest" description="Disordered" evidence="1">
    <location>
        <begin position="1"/>
        <end position="22"/>
    </location>
</feature>
<dbReference type="InterPro" id="IPR045970">
    <property type="entry name" value="DUF5926"/>
</dbReference>
<evidence type="ECO:0000313" key="4">
    <source>
        <dbReference type="Proteomes" id="UP000800981"/>
    </source>
</evidence>
<dbReference type="Gene3D" id="3.10.450.50">
    <property type="match status" value="1"/>
</dbReference>